<evidence type="ECO:0000313" key="3">
    <source>
        <dbReference type="EMBL" id="GGA99351.1"/>
    </source>
</evidence>
<reference evidence="3" key="1">
    <citation type="journal article" date="2014" name="Int. J. Syst. Evol. Microbiol.">
        <title>Complete genome sequence of Corynebacterium casei LMG S-19264T (=DSM 44701T), isolated from a smear-ripened cheese.</title>
        <authorList>
            <consortium name="US DOE Joint Genome Institute (JGI-PGF)"/>
            <person name="Walter F."/>
            <person name="Albersmeier A."/>
            <person name="Kalinowski J."/>
            <person name="Ruckert C."/>
        </authorList>
    </citation>
    <scope>NUCLEOTIDE SEQUENCE</scope>
    <source>
        <strain evidence="3">CGMCC 1.15082</strain>
    </source>
</reference>
<feature type="region of interest" description="Disordered" evidence="1">
    <location>
        <begin position="151"/>
        <end position="177"/>
    </location>
</feature>
<feature type="chain" id="PRO_5036699863" description="DUF1190 domain-containing protein" evidence="2">
    <location>
        <begin position="27"/>
        <end position="202"/>
    </location>
</feature>
<dbReference type="AlphaFoldDB" id="A0A916WGP8"/>
<sequence>MRRRLSGRTRPILALGTIAASGLALAGCGDSGPAQDVLFKSVDQCVQAGTNEQVCQAAYQDAMRAHLDGAPRFNGQAACEAEYGAGQCTETRAAAGSGSSGSFFMPFMAGYMLSRGINTIDDYYKSRRREQDQSGAYRYSGSAPIYRTRSGQTVTTAPVPAGGTQSTGVSSPGYKAKPANVNTRTVARQGFGGRSSSFGFGG</sequence>
<proteinExistence type="predicted"/>
<accession>A0A916WGP8</accession>
<dbReference type="EMBL" id="BMHH01000012">
    <property type="protein sequence ID" value="GGA99351.1"/>
    <property type="molecule type" value="Genomic_DNA"/>
</dbReference>
<evidence type="ECO:0000256" key="2">
    <source>
        <dbReference type="SAM" id="SignalP"/>
    </source>
</evidence>
<comment type="caution">
    <text evidence="3">The sequence shown here is derived from an EMBL/GenBank/DDBJ whole genome shotgun (WGS) entry which is preliminary data.</text>
</comment>
<reference evidence="3" key="2">
    <citation type="submission" date="2020-09" db="EMBL/GenBank/DDBJ databases">
        <authorList>
            <person name="Sun Q."/>
            <person name="Zhou Y."/>
        </authorList>
    </citation>
    <scope>NUCLEOTIDE SEQUENCE</scope>
    <source>
        <strain evidence="3">CGMCC 1.15082</strain>
    </source>
</reference>
<dbReference type="InterPro" id="IPR009576">
    <property type="entry name" value="Biofilm_formation_YgiB"/>
</dbReference>
<keyword evidence="4" id="KW-1185">Reference proteome</keyword>
<keyword evidence="2" id="KW-0732">Signal</keyword>
<feature type="signal peptide" evidence="2">
    <location>
        <begin position="1"/>
        <end position="26"/>
    </location>
</feature>
<organism evidence="3 4">
    <name type="scientific">Brucella endophytica</name>
    <dbReference type="NCBI Taxonomy" id="1963359"/>
    <lineage>
        <taxon>Bacteria</taxon>
        <taxon>Pseudomonadati</taxon>
        <taxon>Pseudomonadota</taxon>
        <taxon>Alphaproteobacteria</taxon>
        <taxon>Hyphomicrobiales</taxon>
        <taxon>Brucellaceae</taxon>
        <taxon>Brucella/Ochrobactrum group</taxon>
        <taxon>Brucella</taxon>
    </lineage>
</organism>
<dbReference type="PROSITE" id="PS51257">
    <property type="entry name" value="PROKAR_LIPOPROTEIN"/>
    <property type="match status" value="1"/>
</dbReference>
<dbReference type="Proteomes" id="UP000646478">
    <property type="component" value="Unassembled WGS sequence"/>
</dbReference>
<dbReference type="RefSeq" id="WP_188824959.1">
    <property type="nucleotide sequence ID" value="NZ_BMHH01000012.1"/>
</dbReference>
<gene>
    <name evidence="3" type="ORF">GCM10011491_29530</name>
</gene>
<name>A0A916WGP8_9HYPH</name>
<protein>
    <recommendedName>
        <fullName evidence="5">DUF1190 domain-containing protein</fullName>
    </recommendedName>
</protein>
<evidence type="ECO:0008006" key="5">
    <source>
        <dbReference type="Google" id="ProtNLM"/>
    </source>
</evidence>
<dbReference type="Pfam" id="PF06693">
    <property type="entry name" value="DUF1190"/>
    <property type="match status" value="1"/>
</dbReference>
<evidence type="ECO:0000313" key="4">
    <source>
        <dbReference type="Proteomes" id="UP000646478"/>
    </source>
</evidence>
<evidence type="ECO:0000256" key="1">
    <source>
        <dbReference type="SAM" id="MobiDB-lite"/>
    </source>
</evidence>